<dbReference type="EMBL" id="JABEPP010000001">
    <property type="protein sequence ID" value="NNM71142.1"/>
    <property type="molecule type" value="Genomic_DNA"/>
</dbReference>
<gene>
    <name evidence="1" type="ORF">HJG44_01880</name>
</gene>
<evidence type="ECO:0000313" key="2">
    <source>
        <dbReference type="Proteomes" id="UP000564885"/>
    </source>
</evidence>
<dbReference type="GO" id="GO:0006310">
    <property type="term" value="P:DNA recombination"/>
    <property type="evidence" value="ECO:0007669"/>
    <property type="project" value="InterPro"/>
</dbReference>
<evidence type="ECO:0000313" key="1">
    <source>
        <dbReference type="EMBL" id="NNM71142.1"/>
    </source>
</evidence>
<name>A0A849HVK8_9HYPH</name>
<dbReference type="GO" id="GO:0000287">
    <property type="term" value="F:magnesium ion binding"/>
    <property type="evidence" value="ECO:0007669"/>
    <property type="project" value="InterPro"/>
</dbReference>
<dbReference type="Pfam" id="PF05866">
    <property type="entry name" value="RusA"/>
    <property type="match status" value="1"/>
</dbReference>
<dbReference type="InterPro" id="IPR036614">
    <property type="entry name" value="RusA-like_sf"/>
</dbReference>
<protein>
    <submittedName>
        <fullName evidence="1">RusA family crossover junction endodeoxyribonuclease</fullName>
    </submittedName>
</protein>
<proteinExistence type="predicted"/>
<organism evidence="1 2">
    <name type="scientific">Enterovirga aerilata</name>
    <dbReference type="NCBI Taxonomy" id="2730920"/>
    <lineage>
        <taxon>Bacteria</taxon>
        <taxon>Pseudomonadati</taxon>
        <taxon>Pseudomonadota</taxon>
        <taxon>Alphaproteobacteria</taxon>
        <taxon>Hyphomicrobiales</taxon>
        <taxon>Methylobacteriaceae</taxon>
        <taxon>Enterovirga</taxon>
    </lineage>
</organism>
<dbReference type="AlphaFoldDB" id="A0A849HVK8"/>
<reference evidence="1 2" key="1">
    <citation type="submission" date="2020-04" db="EMBL/GenBank/DDBJ databases">
        <title>Enterovirga sp. isolate from soil.</title>
        <authorList>
            <person name="Chea S."/>
            <person name="Kim D.-U."/>
        </authorList>
    </citation>
    <scope>NUCLEOTIDE SEQUENCE [LARGE SCALE GENOMIC DNA]</scope>
    <source>
        <strain evidence="1 2">DB1703</strain>
    </source>
</reference>
<keyword evidence="2" id="KW-1185">Reference proteome</keyword>
<dbReference type="Gene3D" id="3.30.1330.70">
    <property type="entry name" value="Holliday junction resolvase RusA"/>
    <property type="match status" value="1"/>
</dbReference>
<dbReference type="InterPro" id="IPR008822">
    <property type="entry name" value="Endonuclease_RusA-like"/>
</dbReference>
<dbReference type="Proteomes" id="UP000564885">
    <property type="component" value="Unassembled WGS sequence"/>
</dbReference>
<sequence>MAALAKLPPGSWAWTTQLRVTIIYFSQGPSALDADNIAKPILDALNGLIWVDDRQIDEIVIRKSDLTALVAMKNPPPELADALLWNDAFVLVRVDAGIDHQELP</sequence>
<dbReference type="SUPFAM" id="SSF103084">
    <property type="entry name" value="Holliday junction resolvase RusA"/>
    <property type="match status" value="1"/>
</dbReference>
<dbReference type="GO" id="GO:0006281">
    <property type="term" value="P:DNA repair"/>
    <property type="evidence" value="ECO:0007669"/>
    <property type="project" value="InterPro"/>
</dbReference>
<accession>A0A849HVK8</accession>
<comment type="caution">
    <text evidence="1">The sequence shown here is derived from an EMBL/GenBank/DDBJ whole genome shotgun (WGS) entry which is preliminary data.</text>
</comment>